<dbReference type="Proteomes" id="UP000822688">
    <property type="component" value="Chromosome 1"/>
</dbReference>
<keyword evidence="4" id="KW-0294">Fucose metabolism</keyword>
<sequence>MKFKWRISDRVPVSFQAAFLLFSLVIVLSVVSYQMLPETTWGENFSSLLLGVSTYVYTNPTNTTGATSLQNYATAEDFLQSPIAYNLSSHNEKIPINVENVTPKIESISDSDNLAAPPPHIIEDSWLPVSSDLSENISGTSENAITTSDARTVTAAPLPSLAPVSVAGATEKFLVPLLSFQVGAGNQFMEYLSAIVMARSLNRTLCLSPFFPGPSRHTGRVVSGLAWEDRYDVSLLSRFTRVAPLQQCLEQCDYTLNDKWVLKPSREPQMGKWKKYPWNNEGFNLKWDFVRWTAPEHIFRDLGSRDARCVGVVGLFPGLRWRGAFLAASAFVQFAPRINKLADTLQEIALGEGTRYLAVHWRFEETECNGHHVGLCFVRCDDGSVINSGLHPEALEWRKACAYKDGHFPGVLLNKNDIIDVIQERASNHSVTNIYLATDGWMRGPDSIALVKESVESLRKRGLAVVGLWKIPGLPNFADGKYFDPVTSFGKGNQVCHKSVTRLHYPSFHSTLY</sequence>
<dbReference type="Pfam" id="PF10250">
    <property type="entry name" value="O-FucT"/>
    <property type="match status" value="1"/>
</dbReference>
<dbReference type="EMBL" id="CM026421">
    <property type="protein sequence ID" value="KAG0592640.1"/>
    <property type="molecule type" value="Genomic_DNA"/>
</dbReference>
<comment type="caution">
    <text evidence="7">The sequence shown here is derived from an EMBL/GenBank/DDBJ whole genome shotgun (WGS) entry which is preliminary data.</text>
</comment>
<keyword evidence="8" id="KW-1185">Reference proteome</keyword>
<organism evidence="7 8">
    <name type="scientific">Ceratodon purpureus</name>
    <name type="common">Fire moss</name>
    <name type="synonym">Dicranum purpureum</name>
    <dbReference type="NCBI Taxonomy" id="3225"/>
    <lineage>
        <taxon>Eukaryota</taxon>
        <taxon>Viridiplantae</taxon>
        <taxon>Streptophyta</taxon>
        <taxon>Embryophyta</taxon>
        <taxon>Bryophyta</taxon>
        <taxon>Bryophytina</taxon>
        <taxon>Bryopsida</taxon>
        <taxon>Dicranidae</taxon>
        <taxon>Pseudoditrichales</taxon>
        <taxon>Ditrichaceae</taxon>
        <taxon>Ceratodon</taxon>
    </lineage>
</organism>
<protein>
    <recommendedName>
        <fullName evidence="6">O-fucosyltransferase family protein</fullName>
    </recommendedName>
</protein>
<evidence type="ECO:0000313" key="8">
    <source>
        <dbReference type="Proteomes" id="UP000822688"/>
    </source>
</evidence>
<evidence type="ECO:0000256" key="3">
    <source>
        <dbReference type="ARBA" id="ARBA00022679"/>
    </source>
</evidence>
<comment type="similarity">
    <text evidence="1">Belongs to the glycosyltransferase GT106 family.</text>
</comment>
<dbReference type="CDD" id="cd11296">
    <property type="entry name" value="O-FucT_like"/>
    <property type="match status" value="1"/>
</dbReference>
<evidence type="ECO:0000313" key="7">
    <source>
        <dbReference type="EMBL" id="KAG0592639.1"/>
    </source>
</evidence>
<evidence type="ECO:0000256" key="1">
    <source>
        <dbReference type="ARBA" id="ARBA00007737"/>
    </source>
</evidence>
<evidence type="ECO:0000256" key="2">
    <source>
        <dbReference type="ARBA" id="ARBA00022676"/>
    </source>
</evidence>
<evidence type="ECO:0000256" key="4">
    <source>
        <dbReference type="ARBA" id="ARBA00023253"/>
    </source>
</evidence>
<dbReference type="InterPro" id="IPR045130">
    <property type="entry name" value="OFUT2-like"/>
</dbReference>
<dbReference type="AlphaFoldDB" id="A0A8T0JCK9"/>
<evidence type="ECO:0000256" key="5">
    <source>
        <dbReference type="ARBA" id="ARBA00023277"/>
    </source>
</evidence>
<keyword evidence="2" id="KW-0328">Glycosyltransferase</keyword>
<keyword evidence="5" id="KW-0119">Carbohydrate metabolism</keyword>
<proteinExistence type="inferred from homology"/>
<gene>
    <name evidence="7" type="ORF">KC19_1G269400</name>
</gene>
<dbReference type="InterPro" id="IPR019378">
    <property type="entry name" value="GDP-Fuc_O-FucTrfase"/>
</dbReference>
<accession>A0A8T0JCK9</accession>
<dbReference type="PANTHER" id="PTHR13398:SF8">
    <property type="entry name" value="O-FUCOSYLTRANSFERASE FAMILY PROTEIN"/>
    <property type="match status" value="1"/>
</dbReference>
<dbReference type="GO" id="GO:0006004">
    <property type="term" value="P:fucose metabolic process"/>
    <property type="evidence" value="ECO:0007669"/>
    <property type="project" value="UniProtKB-KW"/>
</dbReference>
<reference evidence="7" key="1">
    <citation type="submission" date="2020-06" db="EMBL/GenBank/DDBJ databases">
        <title>WGS assembly of Ceratodon purpureus strain R40.</title>
        <authorList>
            <person name="Carey S.B."/>
            <person name="Jenkins J."/>
            <person name="Shu S."/>
            <person name="Lovell J.T."/>
            <person name="Sreedasyam A."/>
            <person name="Maumus F."/>
            <person name="Tiley G.P."/>
            <person name="Fernandez-Pozo N."/>
            <person name="Barry K."/>
            <person name="Chen C."/>
            <person name="Wang M."/>
            <person name="Lipzen A."/>
            <person name="Daum C."/>
            <person name="Saski C.A."/>
            <person name="Payton A.C."/>
            <person name="Mcbreen J.C."/>
            <person name="Conrad R.E."/>
            <person name="Kollar L.M."/>
            <person name="Olsson S."/>
            <person name="Huttunen S."/>
            <person name="Landis J.B."/>
            <person name="Wickett N.J."/>
            <person name="Johnson M.G."/>
            <person name="Rensing S.A."/>
            <person name="Grimwood J."/>
            <person name="Schmutz J."/>
            <person name="Mcdaniel S.F."/>
        </authorList>
    </citation>
    <scope>NUCLEOTIDE SEQUENCE</scope>
    <source>
        <strain evidence="7">R40</strain>
    </source>
</reference>
<evidence type="ECO:0000256" key="6">
    <source>
        <dbReference type="ARBA" id="ARBA00030350"/>
    </source>
</evidence>
<name>A0A8T0JCK9_CERPU</name>
<dbReference type="EMBL" id="CM026421">
    <property type="protein sequence ID" value="KAG0592639.1"/>
    <property type="molecule type" value="Genomic_DNA"/>
</dbReference>
<dbReference type="PANTHER" id="PTHR13398">
    <property type="entry name" value="GDP-FUCOSE PROTEIN O-FUCOSYLTRANSFERASE 2"/>
    <property type="match status" value="1"/>
</dbReference>
<dbReference type="GO" id="GO:0046922">
    <property type="term" value="F:peptide-O-fucosyltransferase activity"/>
    <property type="evidence" value="ECO:0007669"/>
    <property type="project" value="InterPro"/>
</dbReference>
<keyword evidence="3" id="KW-0808">Transferase</keyword>